<dbReference type="GO" id="GO:0008483">
    <property type="term" value="F:transaminase activity"/>
    <property type="evidence" value="ECO:0007669"/>
    <property type="project" value="UniProtKB-KW"/>
</dbReference>
<gene>
    <name evidence="6" type="ORF">FYJ39_00490</name>
</gene>
<dbReference type="PANTHER" id="PTHR42885:SF2">
    <property type="entry name" value="HISTIDINOL-PHOSPHATE AMINOTRANSFERASE"/>
    <property type="match status" value="1"/>
</dbReference>
<dbReference type="InterPro" id="IPR015422">
    <property type="entry name" value="PyrdxlP-dep_Trfase_small"/>
</dbReference>
<dbReference type="CDD" id="cd00609">
    <property type="entry name" value="AAT_like"/>
    <property type="match status" value="1"/>
</dbReference>
<evidence type="ECO:0000256" key="3">
    <source>
        <dbReference type="ARBA" id="ARBA00022679"/>
    </source>
</evidence>
<dbReference type="AlphaFoldDB" id="A0A7X2NHY0"/>
<feature type="domain" description="Aminotransferase class I/classII large" evidence="5">
    <location>
        <begin position="43"/>
        <end position="361"/>
    </location>
</feature>
<accession>A0A7X2NHY0</accession>
<keyword evidence="4" id="KW-0663">Pyridoxal phosphate</keyword>
<evidence type="ECO:0000256" key="1">
    <source>
        <dbReference type="ARBA" id="ARBA00001933"/>
    </source>
</evidence>
<protein>
    <submittedName>
        <fullName evidence="6">Histidinol-phosphate aminotransferase family protein</fullName>
    </submittedName>
</protein>
<keyword evidence="3 6" id="KW-0808">Transferase</keyword>
<dbReference type="GO" id="GO:0030170">
    <property type="term" value="F:pyridoxal phosphate binding"/>
    <property type="evidence" value="ECO:0007669"/>
    <property type="project" value="InterPro"/>
</dbReference>
<organism evidence="6 7">
    <name type="scientific">Clostridium porci</name>
    <dbReference type="NCBI Taxonomy" id="2605778"/>
    <lineage>
        <taxon>Bacteria</taxon>
        <taxon>Bacillati</taxon>
        <taxon>Bacillota</taxon>
        <taxon>Clostridia</taxon>
        <taxon>Eubacteriales</taxon>
        <taxon>Clostridiaceae</taxon>
        <taxon>Clostridium</taxon>
    </lineage>
</organism>
<dbReference type="Gene3D" id="3.40.640.10">
    <property type="entry name" value="Type I PLP-dependent aspartate aminotransferase-like (Major domain)"/>
    <property type="match status" value="1"/>
</dbReference>
<comment type="cofactor">
    <cofactor evidence="1">
        <name>pyridoxal 5'-phosphate</name>
        <dbReference type="ChEBI" id="CHEBI:597326"/>
    </cofactor>
</comment>
<reference evidence="6 7" key="1">
    <citation type="submission" date="2019-08" db="EMBL/GenBank/DDBJ databases">
        <title>In-depth cultivation of the pig gut microbiome towards novel bacterial diversity and tailored functional studies.</title>
        <authorList>
            <person name="Wylensek D."/>
            <person name="Hitch T.C.A."/>
            <person name="Clavel T."/>
        </authorList>
    </citation>
    <scope>NUCLEOTIDE SEQUENCE [LARGE SCALE GENOMIC DNA]</scope>
    <source>
        <strain evidence="6 7">WCA-389-WT-23D1</strain>
    </source>
</reference>
<keyword evidence="7" id="KW-1185">Reference proteome</keyword>
<dbReference type="Pfam" id="PF00155">
    <property type="entry name" value="Aminotran_1_2"/>
    <property type="match status" value="1"/>
</dbReference>
<dbReference type="PANTHER" id="PTHR42885">
    <property type="entry name" value="HISTIDINOL-PHOSPHATE AMINOTRANSFERASE-RELATED"/>
    <property type="match status" value="1"/>
</dbReference>
<evidence type="ECO:0000256" key="4">
    <source>
        <dbReference type="ARBA" id="ARBA00022898"/>
    </source>
</evidence>
<dbReference type="InterPro" id="IPR015424">
    <property type="entry name" value="PyrdxlP-dep_Trfase"/>
</dbReference>
<name>A0A7X2NHY0_9CLOT</name>
<dbReference type="Gene3D" id="3.90.1150.10">
    <property type="entry name" value="Aspartate Aminotransferase, domain 1"/>
    <property type="match status" value="1"/>
</dbReference>
<evidence type="ECO:0000313" key="7">
    <source>
        <dbReference type="Proteomes" id="UP000429958"/>
    </source>
</evidence>
<dbReference type="SUPFAM" id="SSF53383">
    <property type="entry name" value="PLP-dependent transferases"/>
    <property type="match status" value="1"/>
</dbReference>
<evidence type="ECO:0000313" key="6">
    <source>
        <dbReference type="EMBL" id="MSS35091.1"/>
    </source>
</evidence>
<proteinExistence type="predicted"/>
<keyword evidence="2 6" id="KW-0032">Aminotransferase</keyword>
<dbReference type="EMBL" id="VUMD01000001">
    <property type="protein sequence ID" value="MSS35091.1"/>
    <property type="molecule type" value="Genomic_DNA"/>
</dbReference>
<evidence type="ECO:0000256" key="2">
    <source>
        <dbReference type="ARBA" id="ARBA00022576"/>
    </source>
</evidence>
<dbReference type="InterPro" id="IPR015421">
    <property type="entry name" value="PyrdxlP-dep_Trfase_major"/>
</dbReference>
<dbReference type="Proteomes" id="UP000429958">
    <property type="component" value="Unassembled WGS sequence"/>
</dbReference>
<dbReference type="InterPro" id="IPR004839">
    <property type="entry name" value="Aminotransferase_I/II_large"/>
</dbReference>
<comment type="caution">
    <text evidence="6">The sequence shown here is derived from an EMBL/GenBank/DDBJ whole genome shotgun (WGS) entry which is preliminary data.</text>
</comment>
<sequence>MMITKGFLSICQRGQRLKGLIMYINERINQVVRVKCSEDRSPFLRLDMNENPEGLPEEFVKEVRERIDGQLLASYPNKARLIEMLAKQEGVRRENISLTCGSDEAIRYIFEVFTKPGSRALMVAPSFEMYRIYSEIFGVALERIPYDASFSLPFEKLKGRITKDISLLALFNPNSPIGEAYTPAELQELLELCRKTDTLTVIDEAYYPFGVSSAVGMLKEHAHLIVLRTFSKLYSMAGLRVGYALGSAELIRCLDNAQSTYNVNSVGILFAEELLRRPDITKRLIEEEAKGRNYLLERLEQTGYEAYAKGGNYVLVKTKRAPEDTAARLRERHILIKYYSTGILKDWIRVTTGSRKVMEQFWKEFLKCDS</sequence>
<evidence type="ECO:0000259" key="5">
    <source>
        <dbReference type="Pfam" id="PF00155"/>
    </source>
</evidence>